<accession>A0A5N5HGL0</accession>
<reference evidence="2" key="2">
    <citation type="submission" date="2019-10" db="EMBL/GenBank/DDBJ databases">
        <title>A de novo genome assembly of a pear dwarfing rootstock.</title>
        <authorList>
            <person name="Wang F."/>
            <person name="Wang J."/>
            <person name="Li S."/>
            <person name="Zhang Y."/>
            <person name="Fang M."/>
            <person name="Ma L."/>
            <person name="Zhao Y."/>
            <person name="Jiang S."/>
        </authorList>
    </citation>
    <scope>NUCLEOTIDE SEQUENCE [LARGE SCALE GENOMIC DNA]</scope>
</reference>
<dbReference type="GO" id="GO:0009507">
    <property type="term" value="C:chloroplast"/>
    <property type="evidence" value="ECO:0007669"/>
    <property type="project" value="TreeGrafter"/>
</dbReference>
<protein>
    <recommendedName>
        <fullName evidence="3">GPI inositol-deacylase</fullName>
    </recommendedName>
</protein>
<reference evidence="1 2" key="1">
    <citation type="submission" date="2019-09" db="EMBL/GenBank/DDBJ databases">
        <authorList>
            <person name="Ou C."/>
        </authorList>
    </citation>
    <scope>NUCLEOTIDE SEQUENCE [LARGE SCALE GENOMIC DNA]</scope>
    <source>
        <strain evidence="1">S2</strain>
        <tissue evidence="1">Leaf</tissue>
    </source>
</reference>
<dbReference type="EMBL" id="SMOL01000157">
    <property type="protein sequence ID" value="KAB2626985.1"/>
    <property type="molecule type" value="Genomic_DNA"/>
</dbReference>
<dbReference type="AlphaFoldDB" id="A0A5N5HGL0"/>
<evidence type="ECO:0000313" key="1">
    <source>
        <dbReference type="EMBL" id="KAB2626985.1"/>
    </source>
</evidence>
<evidence type="ECO:0000313" key="2">
    <source>
        <dbReference type="Proteomes" id="UP000327157"/>
    </source>
</evidence>
<gene>
    <name evidence="1" type="ORF">D8674_020603</name>
</gene>
<dbReference type="PANTHER" id="PTHR47909">
    <property type="entry name" value="ALPHA/BETA-HYDROLASES SUPERFAMILY PROTEIN"/>
    <property type="match status" value="1"/>
</dbReference>
<organism evidence="1 2">
    <name type="scientific">Pyrus ussuriensis x Pyrus communis</name>
    <dbReference type="NCBI Taxonomy" id="2448454"/>
    <lineage>
        <taxon>Eukaryota</taxon>
        <taxon>Viridiplantae</taxon>
        <taxon>Streptophyta</taxon>
        <taxon>Embryophyta</taxon>
        <taxon>Tracheophyta</taxon>
        <taxon>Spermatophyta</taxon>
        <taxon>Magnoliopsida</taxon>
        <taxon>eudicotyledons</taxon>
        <taxon>Gunneridae</taxon>
        <taxon>Pentapetalae</taxon>
        <taxon>rosids</taxon>
        <taxon>fabids</taxon>
        <taxon>Rosales</taxon>
        <taxon>Rosaceae</taxon>
        <taxon>Amygdaloideae</taxon>
        <taxon>Maleae</taxon>
        <taxon>Pyrus</taxon>
    </lineage>
</organism>
<keyword evidence="2" id="KW-1185">Reference proteome</keyword>
<dbReference type="OrthoDB" id="348976at2759"/>
<dbReference type="PANTHER" id="PTHR47909:SF2">
    <property type="entry name" value="GPI INOSITOL-DEACYLASE"/>
    <property type="match status" value="1"/>
</dbReference>
<sequence>MAMAMLLSPLKPLAFSSSAFSQDPSSLSSSCRPAVLLPAMVGGVRRGCLEHWYGVSTVVAKVSRIDWLTNVVGLVDPNYWRRTLNPRLVLNWYLKRVDDAVQEAKEFSQGGTLSFIGHSAGGWLARLYKEEFGFSDISLLSTLGTPHLTCHSWSCSANDPWEGREVLGFRYGFCLMENFCAMVGVAEEEGGRQRTTHVHAPAITVCLA</sequence>
<comment type="caution">
    <text evidence="1">The sequence shown here is derived from an EMBL/GenBank/DDBJ whole genome shotgun (WGS) entry which is preliminary data.</text>
</comment>
<proteinExistence type="predicted"/>
<dbReference type="Proteomes" id="UP000327157">
    <property type="component" value="Chromosome 2"/>
</dbReference>
<reference evidence="1 2" key="3">
    <citation type="submission" date="2019-11" db="EMBL/GenBank/DDBJ databases">
        <title>A de novo genome assembly of a pear dwarfing rootstock.</title>
        <authorList>
            <person name="Wang F."/>
            <person name="Wang J."/>
            <person name="Li S."/>
            <person name="Zhang Y."/>
            <person name="Fang M."/>
            <person name="Ma L."/>
            <person name="Zhao Y."/>
            <person name="Jiang S."/>
        </authorList>
    </citation>
    <scope>NUCLEOTIDE SEQUENCE [LARGE SCALE GENOMIC DNA]</scope>
    <source>
        <strain evidence="1">S2</strain>
        <tissue evidence="1">Leaf</tissue>
    </source>
</reference>
<dbReference type="SUPFAM" id="SSF53474">
    <property type="entry name" value="alpha/beta-Hydrolases"/>
    <property type="match status" value="1"/>
</dbReference>
<dbReference type="Gene3D" id="3.40.50.1820">
    <property type="entry name" value="alpha/beta hydrolase"/>
    <property type="match status" value="1"/>
</dbReference>
<name>A0A5N5HGL0_9ROSA</name>
<dbReference type="InterPro" id="IPR029058">
    <property type="entry name" value="AB_hydrolase_fold"/>
</dbReference>
<evidence type="ECO:0008006" key="3">
    <source>
        <dbReference type="Google" id="ProtNLM"/>
    </source>
</evidence>